<evidence type="ECO:0000313" key="3">
    <source>
        <dbReference type="Proteomes" id="UP001235133"/>
    </source>
</evidence>
<comment type="caution">
    <text evidence="2">The sequence shown here is derived from an EMBL/GenBank/DDBJ whole genome shotgun (WGS) entry which is preliminary data.</text>
</comment>
<evidence type="ECO:0000256" key="1">
    <source>
        <dbReference type="SAM" id="MobiDB-lite"/>
    </source>
</evidence>
<feature type="region of interest" description="Disordered" evidence="1">
    <location>
        <begin position="307"/>
        <end position="340"/>
    </location>
</feature>
<keyword evidence="3" id="KW-1185">Reference proteome</keyword>
<dbReference type="RefSeq" id="WP_308867209.1">
    <property type="nucleotide sequence ID" value="NZ_JAVFWO010000002.1"/>
</dbReference>
<evidence type="ECO:0000313" key="2">
    <source>
        <dbReference type="EMBL" id="MDQ7877753.1"/>
    </source>
</evidence>
<accession>A0ABU0YZI9</accession>
<reference evidence="2 3" key="1">
    <citation type="submission" date="2023-08" db="EMBL/GenBank/DDBJ databases">
        <title>Microbacterium psychrotolerans sp. nov., a psychrotolerant bacterium isolated from soil in Heilongjiang Province, China.</title>
        <authorList>
            <person name="An P."/>
            <person name="Zhao D."/>
            <person name="Xiang H."/>
        </authorList>
    </citation>
    <scope>NUCLEOTIDE SEQUENCE [LARGE SCALE GENOMIC DNA]</scope>
    <source>
        <strain evidence="2 3">QXD-8</strain>
    </source>
</reference>
<protein>
    <submittedName>
        <fullName evidence="2">Uncharacterized protein</fullName>
    </submittedName>
</protein>
<name>A0ABU0YZI9_9MICO</name>
<organism evidence="2 3">
    <name type="scientific">Microbacterium psychrotolerans</name>
    <dbReference type="NCBI Taxonomy" id="3068321"/>
    <lineage>
        <taxon>Bacteria</taxon>
        <taxon>Bacillati</taxon>
        <taxon>Actinomycetota</taxon>
        <taxon>Actinomycetes</taxon>
        <taxon>Micrococcales</taxon>
        <taxon>Microbacteriaceae</taxon>
        <taxon>Microbacterium</taxon>
    </lineage>
</organism>
<dbReference type="EMBL" id="JAVFWO010000002">
    <property type="protein sequence ID" value="MDQ7877753.1"/>
    <property type="molecule type" value="Genomic_DNA"/>
</dbReference>
<gene>
    <name evidence="2" type="ORF">Q9R08_07195</name>
</gene>
<sequence>MTTVEGLLGAPYRAIRPVRARDDGPWPGLLVRTATGEACVMVDADVLGPEWTGWDAAPEGHVLAPLDICRRPDGHDVALPVCVERLEEFVGRRGVRMPLSLGEAVTLGVSVLRGCAQIAGAPETVGDWWLDDAGRPVLATQSSPRPAREAAAAVLERVTVDASAQRTWRTALHAVTAERMAVRELEAAEEALFAIATPEPLSTVSLSPRSAAESGLRHHDPARAGVALPDHEPAPPSMWHSLVAGVDDDLADTVSRATTAVWRRLRRAERGGKPAPRRAPWLVGGAVAAAVLAGGALWPTASGVATEDPVDVVTPTPSGTDPARDGSPTDQVDAPTDAGSPADLAQVAGALLDARLACGNASDCLASVVVDAAPLPGGAIDLPAAERALTLLDDFGDIAVLRVDAADGAAPSQMVVILRRDDKWLLRDVSDVAQQPEQ</sequence>
<dbReference type="Proteomes" id="UP001235133">
    <property type="component" value="Unassembled WGS sequence"/>
</dbReference>
<proteinExistence type="predicted"/>